<evidence type="ECO:0000256" key="1">
    <source>
        <dbReference type="SAM" id="MobiDB-lite"/>
    </source>
</evidence>
<comment type="caution">
    <text evidence="2">The sequence shown here is derived from an EMBL/GenBank/DDBJ whole genome shotgun (WGS) entry which is preliminary data.</text>
</comment>
<proteinExistence type="predicted"/>
<keyword evidence="3" id="KW-1185">Reference proteome</keyword>
<reference evidence="2 3" key="1">
    <citation type="submission" date="2016-07" db="EMBL/GenBank/DDBJ databases">
        <title>Pervasive Adenine N6-methylation of Active Genes in Fungi.</title>
        <authorList>
            <consortium name="DOE Joint Genome Institute"/>
            <person name="Mondo S.J."/>
            <person name="Dannebaum R.O."/>
            <person name="Kuo R.C."/>
            <person name="Labutti K."/>
            <person name="Haridas S."/>
            <person name="Kuo A."/>
            <person name="Salamov A."/>
            <person name="Ahrendt S.R."/>
            <person name="Lipzen A."/>
            <person name="Sullivan W."/>
            <person name="Andreopoulos W.B."/>
            <person name="Clum A."/>
            <person name="Lindquist E."/>
            <person name="Daum C."/>
            <person name="Ramamoorthy G.K."/>
            <person name="Gryganskyi A."/>
            <person name="Culley D."/>
            <person name="Magnuson J.K."/>
            <person name="James T.Y."/>
            <person name="O'Malley M.A."/>
            <person name="Stajich J.E."/>
            <person name="Spatafora J.W."/>
            <person name="Visel A."/>
            <person name="Grigoriev I.V."/>
        </authorList>
    </citation>
    <scope>NUCLEOTIDE SEQUENCE [LARGE SCALE GENOMIC DNA]</scope>
    <source>
        <strain evidence="2 3">JEL800</strain>
    </source>
</reference>
<dbReference type="OrthoDB" id="2147938at2759"/>
<feature type="region of interest" description="Disordered" evidence="1">
    <location>
        <begin position="341"/>
        <end position="429"/>
    </location>
</feature>
<dbReference type="EMBL" id="MCGO01000032">
    <property type="protein sequence ID" value="ORY41342.1"/>
    <property type="molecule type" value="Genomic_DNA"/>
</dbReference>
<feature type="compositionally biased region" description="Basic and acidic residues" evidence="1">
    <location>
        <begin position="179"/>
        <end position="191"/>
    </location>
</feature>
<protein>
    <submittedName>
        <fullName evidence="2">Uncharacterized protein</fullName>
    </submittedName>
</protein>
<evidence type="ECO:0000313" key="2">
    <source>
        <dbReference type="EMBL" id="ORY41342.1"/>
    </source>
</evidence>
<evidence type="ECO:0000313" key="3">
    <source>
        <dbReference type="Proteomes" id="UP000193642"/>
    </source>
</evidence>
<feature type="compositionally biased region" description="Polar residues" evidence="1">
    <location>
        <begin position="153"/>
        <end position="178"/>
    </location>
</feature>
<feature type="region of interest" description="Disordered" evidence="1">
    <location>
        <begin position="145"/>
        <end position="195"/>
    </location>
</feature>
<dbReference type="AlphaFoldDB" id="A0A1Y2C2S0"/>
<dbReference type="Proteomes" id="UP000193642">
    <property type="component" value="Unassembled WGS sequence"/>
</dbReference>
<sequence length="429" mass="46434">MRFHQAMLDHISADKARLVPALPQRPTLNMALLSNPKLMKENMDLLQQNLDSYLKQVIEYGFVDALSLFLLPPGMDTSSMTVSDYVPPPLSRSVESSRLSQQLMVASPDENSQDTFTTAPNTVDGSAPAAEPQYIAPASIRHHASTIPHPQRGSHNLRNSTTNQFSNIMDPNRTSLTNSDKHNSSTNDPRHSSLLSDTRASFQSMNPMDFRNSIGDLTQHQRDSLNSRHGSIISRASHRFSISSRRGSAMVSVLTMDLDTNVASSAKEVTDLPPKAPITQFGAGGPVKSSSVDEQDEDEDEEPTHEETEEEIKKRLHRNFVITGLASALEGMAINAHVGGGGGAGAALKPPTRVGSANTSRRGSDAGHPHPPPRTSSRQVNMNGAADPKMLTQEANVINAYFEDEKKPASSTRDLGGLSGRSSSLGWRG</sequence>
<accession>A0A1Y2C2S0</accession>
<gene>
    <name evidence="2" type="ORF">BCR33DRAFT_718957</name>
</gene>
<feature type="compositionally biased region" description="Acidic residues" evidence="1">
    <location>
        <begin position="293"/>
        <end position="310"/>
    </location>
</feature>
<feature type="region of interest" description="Disordered" evidence="1">
    <location>
        <begin position="106"/>
        <end position="129"/>
    </location>
</feature>
<feature type="region of interest" description="Disordered" evidence="1">
    <location>
        <begin position="268"/>
        <end position="313"/>
    </location>
</feature>
<feature type="compositionally biased region" description="Polar residues" evidence="1">
    <location>
        <begin position="106"/>
        <end position="124"/>
    </location>
</feature>
<feature type="compositionally biased region" description="Low complexity" evidence="1">
    <location>
        <begin position="410"/>
        <end position="429"/>
    </location>
</feature>
<name>A0A1Y2C2S0_9FUNG</name>
<organism evidence="2 3">
    <name type="scientific">Rhizoclosmatium globosum</name>
    <dbReference type="NCBI Taxonomy" id="329046"/>
    <lineage>
        <taxon>Eukaryota</taxon>
        <taxon>Fungi</taxon>
        <taxon>Fungi incertae sedis</taxon>
        <taxon>Chytridiomycota</taxon>
        <taxon>Chytridiomycota incertae sedis</taxon>
        <taxon>Chytridiomycetes</taxon>
        <taxon>Chytridiales</taxon>
        <taxon>Chytriomycetaceae</taxon>
        <taxon>Rhizoclosmatium</taxon>
    </lineage>
</organism>